<dbReference type="GO" id="GO:0006357">
    <property type="term" value="P:regulation of transcription by RNA polymerase II"/>
    <property type="evidence" value="ECO:0007669"/>
    <property type="project" value="InterPro"/>
</dbReference>
<dbReference type="KEGG" id="smo:SELMODRAFT_235078"/>
<proteinExistence type="inferred from homology"/>
<dbReference type="GO" id="GO:0000785">
    <property type="term" value="C:chromatin"/>
    <property type="evidence" value="ECO:0000318"/>
    <property type="project" value="GO_Central"/>
</dbReference>
<accession>D8STJ1</accession>
<dbReference type="GO" id="GO:0003712">
    <property type="term" value="F:transcription coregulator activity"/>
    <property type="evidence" value="ECO:0007669"/>
    <property type="project" value="InterPro"/>
</dbReference>
<evidence type="ECO:0000256" key="1">
    <source>
        <dbReference type="ARBA" id="ARBA00004123"/>
    </source>
</evidence>
<dbReference type="FunCoup" id="D8STJ1">
    <property type="interactions" value="3454"/>
</dbReference>
<reference evidence="8 9" key="1">
    <citation type="journal article" date="2011" name="Science">
        <title>The Selaginella genome identifies genetic changes associated with the evolution of vascular plants.</title>
        <authorList>
            <person name="Banks J.A."/>
            <person name="Nishiyama T."/>
            <person name="Hasebe M."/>
            <person name="Bowman J.L."/>
            <person name="Gribskov M."/>
            <person name="dePamphilis C."/>
            <person name="Albert V.A."/>
            <person name="Aono N."/>
            <person name="Aoyama T."/>
            <person name="Ambrose B.A."/>
            <person name="Ashton N.W."/>
            <person name="Axtell M.J."/>
            <person name="Barker E."/>
            <person name="Barker M.S."/>
            <person name="Bennetzen J.L."/>
            <person name="Bonawitz N.D."/>
            <person name="Chapple C."/>
            <person name="Cheng C."/>
            <person name="Correa L.G."/>
            <person name="Dacre M."/>
            <person name="DeBarry J."/>
            <person name="Dreyer I."/>
            <person name="Elias M."/>
            <person name="Engstrom E.M."/>
            <person name="Estelle M."/>
            <person name="Feng L."/>
            <person name="Finet C."/>
            <person name="Floyd S.K."/>
            <person name="Frommer W.B."/>
            <person name="Fujita T."/>
            <person name="Gramzow L."/>
            <person name="Gutensohn M."/>
            <person name="Harholt J."/>
            <person name="Hattori M."/>
            <person name="Heyl A."/>
            <person name="Hirai T."/>
            <person name="Hiwatashi Y."/>
            <person name="Ishikawa M."/>
            <person name="Iwata M."/>
            <person name="Karol K.G."/>
            <person name="Koehler B."/>
            <person name="Kolukisaoglu U."/>
            <person name="Kubo M."/>
            <person name="Kurata T."/>
            <person name="Lalonde S."/>
            <person name="Li K."/>
            <person name="Li Y."/>
            <person name="Litt A."/>
            <person name="Lyons E."/>
            <person name="Manning G."/>
            <person name="Maruyama T."/>
            <person name="Michael T.P."/>
            <person name="Mikami K."/>
            <person name="Miyazaki S."/>
            <person name="Morinaga S."/>
            <person name="Murata T."/>
            <person name="Mueller-Roeber B."/>
            <person name="Nelson D.R."/>
            <person name="Obara M."/>
            <person name="Oguri Y."/>
            <person name="Olmstead R.G."/>
            <person name="Onodera N."/>
            <person name="Petersen B.L."/>
            <person name="Pils B."/>
            <person name="Prigge M."/>
            <person name="Rensing S.A."/>
            <person name="Riano-Pachon D.M."/>
            <person name="Roberts A.W."/>
            <person name="Sato Y."/>
            <person name="Scheller H.V."/>
            <person name="Schulz B."/>
            <person name="Schulz C."/>
            <person name="Shakirov E.V."/>
            <person name="Shibagaki N."/>
            <person name="Shinohara N."/>
            <person name="Shippen D.E."/>
            <person name="Soerensen I."/>
            <person name="Sotooka R."/>
            <person name="Sugimoto N."/>
            <person name="Sugita M."/>
            <person name="Sumikawa N."/>
            <person name="Tanurdzic M."/>
            <person name="Theissen G."/>
            <person name="Ulvskov P."/>
            <person name="Wakazuki S."/>
            <person name="Weng J.K."/>
            <person name="Willats W.W."/>
            <person name="Wipf D."/>
            <person name="Wolf P.G."/>
            <person name="Yang L."/>
            <person name="Zimmer A.D."/>
            <person name="Zhu Q."/>
            <person name="Mitros T."/>
            <person name="Hellsten U."/>
            <person name="Loque D."/>
            <person name="Otillar R."/>
            <person name="Salamov A."/>
            <person name="Schmutz J."/>
            <person name="Shapiro H."/>
            <person name="Lindquist E."/>
            <person name="Lucas S."/>
            <person name="Rokhsar D."/>
            <person name="Grigoriev I.V."/>
        </authorList>
    </citation>
    <scope>NUCLEOTIDE SEQUENCE [LARGE SCALE GENOMIC DNA]</scope>
</reference>
<evidence type="ECO:0000256" key="2">
    <source>
        <dbReference type="ARBA" id="ARBA00005389"/>
    </source>
</evidence>
<keyword evidence="4 6" id="KW-0804">Transcription</keyword>
<dbReference type="Proteomes" id="UP000001514">
    <property type="component" value="Unassembled WGS sequence"/>
</dbReference>
<dbReference type="GO" id="GO:0016592">
    <property type="term" value="C:mediator complex"/>
    <property type="evidence" value="ECO:0000318"/>
    <property type="project" value="GO_Central"/>
</dbReference>
<feature type="region of interest" description="Disordered" evidence="7">
    <location>
        <begin position="133"/>
        <end position="157"/>
    </location>
</feature>
<dbReference type="InParanoid" id="D8STJ1"/>
<evidence type="ECO:0000313" key="8">
    <source>
        <dbReference type="EMBL" id="EFJ12213.1"/>
    </source>
</evidence>
<comment type="subcellular location">
    <subcellularLocation>
        <location evidence="1 6">Nucleus</location>
    </subcellularLocation>
</comment>
<dbReference type="PANTHER" id="PTHR13345">
    <property type="entry name" value="MEDIATOR OF RNA POLYMERASE II TRANSCRIPTION SUBUNIT 10"/>
    <property type="match status" value="1"/>
</dbReference>
<dbReference type="OMA" id="IMESCLQ"/>
<organism evidence="9">
    <name type="scientific">Selaginella moellendorffii</name>
    <name type="common">Spikemoss</name>
    <dbReference type="NCBI Taxonomy" id="88036"/>
    <lineage>
        <taxon>Eukaryota</taxon>
        <taxon>Viridiplantae</taxon>
        <taxon>Streptophyta</taxon>
        <taxon>Embryophyta</taxon>
        <taxon>Tracheophyta</taxon>
        <taxon>Lycopodiopsida</taxon>
        <taxon>Selaginellales</taxon>
        <taxon>Selaginellaceae</taxon>
        <taxon>Selaginella</taxon>
    </lineage>
</organism>
<evidence type="ECO:0000256" key="6">
    <source>
        <dbReference type="RuleBase" id="RU364146"/>
    </source>
</evidence>
<evidence type="ECO:0000256" key="5">
    <source>
        <dbReference type="ARBA" id="ARBA00023242"/>
    </source>
</evidence>
<dbReference type="Gramene" id="EFJ12213">
    <property type="protein sequence ID" value="EFJ12213"/>
    <property type="gene ID" value="SELMODRAFT_235078"/>
</dbReference>
<dbReference type="eggNOG" id="KOG3046">
    <property type="taxonomic scope" value="Eukaryota"/>
</dbReference>
<keyword evidence="3 6" id="KW-0805">Transcription regulation</keyword>
<dbReference type="InterPro" id="IPR019145">
    <property type="entry name" value="Mediator_Med10"/>
</dbReference>
<dbReference type="Pfam" id="PF09748">
    <property type="entry name" value="Med10"/>
    <property type="match status" value="1"/>
</dbReference>
<dbReference type="PANTHER" id="PTHR13345:SF14">
    <property type="entry name" value="MEDIATOR OF RNA POLYMERASE II TRANSCRIPTION SUBUNIT 10A-RELATED"/>
    <property type="match status" value="1"/>
</dbReference>
<keyword evidence="9" id="KW-1185">Reference proteome</keyword>
<dbReference type="STRING" id="88036.D8STJ1"/>
<comment type="similarity">
    <text evidence="2 6">Belongs to the Mediator complex subunit 10 family.</text>
</comment>
<keyword evidence="5 6" id="KW-0539">Nucleus</keyword>
<dbReference type="AlphaFoldDB" id="D8STJ1"/>
<evidence type="ECO:0000256" key="4">
    <source>
        <dbReference type="ARBA" id="ARBA00023163"/>
    </source>
</evidence>
<sequence length="157" mass="17552">MESNSKMALAGMEESLHSALATLHQLHCSVSSFTLPSQLLVLERLNELVKDLNLMQSSSNQCNLEIPVEVIRFIDEGKNPDEFTKDLLNHCIQRNQATKGKALRKHILEEVEEAFPEETETYRMLRTASALESRRSAAQPIPGLSNGDARVKPEHTG</sequence>
<evidence type="ECO:0000313" key="9">
    <source>
        <dbReference type="Proteomes" id="UP000001514"/>
    </source>
</evidence>
<comment type="function">
    <text evidence="6">Component of the Mediator complex, a coactivator involved in the regulated transcription of nearly all RNA polymerase II-dependent genes. Mediator functions as a bridge to convey information from gene-specific regulatory proteins to the basal RNA polymerase II transcription machinery. Mediator is recruited to promoters by direct interactions with regulatory proteins and serves as a scaffold for the assembly of a functional preinitiation complex with RNA polymerase II and the general transcription factors.</text>
</comment>
<protein>
    <recommendedName>
        <fullName evidence="6">Mediator of RNA polymerase II transcription subunit 10</fullName>
    </recommendedName>
    <alternativeName>
        <fullName evidence="6">Mediator complex subunit 10</fullName>
    </alternativeName>
</protein>
<gene>
    <name evidence="6" type="primary">MED10</name>
    <name evidence="8" type="ORF">SELMODRAFT_235078</name>
</gene>
<evidence type="ECO:0000256" key="7">
    <source>
        <dbReference type="SAM" id="MobiDB-lite"/>
    </source>
</evidence>
<name>D8STJ1_SELML</name>
<dbReference type="EMBL" id="GL377640">
    <property type="protein sequence ID" value="EFJ12213.1"/>
    <property type="molecule type" value="Genomic_DNA"/>
</dbReference>
<keyword evidence="6" id="KW-0010">Activator</keyword>
<evidence type="ECO:0000256" key="3">
    <source>
        <dbReference type="ARBA" id="ARBA00023015"/>
    </source>
</evidence>
<dbReference type="HOGENOM" id="CLU_096169_2_0_1"/>
<comment type="subunit">
    <text evidence="6">Component of the Mediator complex.</text>
</comment>